<comment type="subcellular location">
    <subcellularLocation>
        <location evidence="1">Membrane</location>
        <topology evidence="1">Single-pass membrane protein</topology>
    </subcellularLocation>
</comment>
<evidence type="ECO:0000256" key="7">
    <source>
        <dbReference type="PIRSR" id="PIRSR602401-1"/>
    </source>
</evidence>
<dbReference type="PROSITE" id="PS00086">
    <property type="entry name" value="CYTOCHROME_P450"/>
    <property type="match status" value="1"/>
</dbReference>
<feature type="binding site" description="axial binding residue" evidence="7">
    <location>
        <position position="112"/>
    </location>
    <ligand>
        <name>heme</name>
        <dbReference type="ChEBI" id="CHEBI:30413"/>
    </ligand>
    <ligandPart>
        <name>Fe</name>
        <dbReference type="ChEBI" id="CHEBI:18248"/>
    </ligandPart>
</feature>
<dbReference type="SUPFAM" id="SSF48264">
    <property type="entry name" value="Cytochrome P450"/>
    <property type="match status" value="1"/>
</dbReference>
<dbReference type="Gene3D" id="1.10.630.10">
    <property type="entry name" value="Cytochrome P450"/>
    <property type="match status" value="2"/>
</dbReference>
<evidence type="ECO:0000256" key="3">
    <source>
        <dbReference type="ARBA" id="ARBA00022692"/>
    </source>
</evidence>
<sequence length="182" mass="20615">MIHKQGQNGSLNLTVDHIRGVLLNIFLEGIDTGAITMIWAMTELARNPKLMKKVQSEIRDALGNNKKTITEEDIEKIPYLKMFNPERFINSPVDYRGQYFELLPFGSGRRICPGMPMGMATVELGLLNLLYFFDWSLPDGITHEDIDTEEAGTLTFLFFEQPAGTLTIVKKVPLKLVPIRVM</sequence>
<keyword evidence="5 8" id="KW-0560">Oxidoreductase</keyword>
<comment type="cofactor">
    <cofactor evidence="7">
        <name>heme</name>
        <dbReference type="ChEBI" id="CHEBI:30413"/>
    </cofactor>
</comment>
<protein>
    <submittedName>
        <fullName evidence="9">(rape) hypothetical protein</fullName>
    </submittedName>
</protein>
<proteinExistence type="inferred from homology"/>
<name>A0A816MCM7_BRANA</name>
<organism evidence="9">
    <name type="scientific">Brassica napus</name>
    <name type="common">Rape</name>
    <dbReference type="NCBI Taxonomy" id="3708"/>
    <lineage>
        <taxon>Eukaryota</taxon>
        <taxon>Viridiplantae</taxon>
        <taxon>Streptophyta</taxon>
        <taxon>Embryophyta</taxon>
        <taxon>Tracheophyta</taxon>
        <taxon>Spermatophyta</taxon>
        <taxon>Magnoliopsida</taxon>
        <taxon>eudicotyledons</taxon>
        <taxon>Gunneridae</taxon>
        <taxon>Pentapetalae</taxon>
        <taxon>rosids</taxon>
        <taxon>malvids</taxon>
        <taxon>Brassicales</taxon>
        <taxon>Brassicaceae</taxon>
        <taxon>Brassiceae</taxon>
        <taxon>Brassica</taxon>
    </lineage>
</organism>
<keyword evidence="8" id="KW-0503">Monooxygenase</keyword>
<dbReference type="InterPro" id="IPR001128">
    <property type="entry name" value="Cyt_P450"/>
</dbReference>
<dbReference type="InterPro" id="IPR017972">
    <property type="entry name" value="Cyt_P450_CS"/>
</dbReference>
<evidence type="ECO:0000256" key="1">
    <source>
        <dbReference type="ARBA" id="ARBA00004167"/>
    </source>
</evidence>
<dbReference type="GO" id="GO:0005506">
    <property type="term" value="F:iron ion binding"/>
    <property type="evidence" value="ECO:0007669"/>
    <property type="project" value="InterPro"/>
</dbReference>
<dbReference type="GO" id="GO:0004497">
    <property type="term" value="F:monooxygenase activity"/>
    <property type="evidence" value="ECO:0007669"/>
    <property type="project" value="UniProtKB-KW"/>
</dbReference>
<dbReference type="InterPro" id="IPR036396">
    <property type="entry name" value="Cyt_P450_sf"/>
</dbReference>
<dbReference type="AlphaFoldDB" id="A0A816MCM7"/>
<dbReference type="Proteomes" id="UP001295469">
    <property type="component" value="Chromosome C07"/>
</dbReference>
<dbReference type="GO" id="GO:0016020">
    <property type="term" value="C:membrane"/>
    <property type="evidence" value="ECO:0007669"/>
    <property type="project" value="UniProtKB-SubCell"/>
</dbReference>
<comment type="similarity">
    <text evidence="2 8">Belongs to the cytochrome P450 family.</text>
</comment>
<accession>A0A816MCM7</accession>
<keyword evidence="3" id="KW-0812">Transmembrane</keyword>
<dbReference type="GO" id="GO:0020037">
    <property type="term" value="F:heme binding"/>
    <property type="evidence" value="ECO:0007669"/>
    <property type="project" value="InterPro"/>
</dbReference>
<dbReference type="GO" id="GO:0016705">
    <property type="term" value="F:oxidoreductase activity, acting on paired donors, with incorporation or reduction of molecular oxygen"/>
    <property type="evidence" value="ECO:0007669"/>
    <property type="project" value="InterPro"/>
</dbReference>
<evidence type="ECO:0000256" key="6">
    <source>
        <dbReference type="ARBA" id="ARBA00023136"/>
    </source>
</evidence>
<dbReference type="PANTHER" id="PTHR47956:SF33">
    <property type="entry name" value="CYTOCHROME P450 71B19-RELATED"/>
    <property type="match status" value="1"/>
</dbReference>
<keyword evidence="6" id="KW-0472">Membrane</keyword>
<keyword evidence="7 8" id="KW-0408">Iron</keyword>
<evidence type="ECO:0000256" key="5">
    <source>
        <dbReference type="ARBA" id="ARBA00023002"/>
    </source>
</evidence>
<keyword evidence="7 8" id="KW-0349">Heme</keyword>
<gene>
    <name evidence="9" type="ORF">DARMORV10_C07P35220.1</name>
</gene>
<reference evidence="9" key="1">
    <citation type="submission" date="2021-01" db="EMBL/GenBank/DDBJ databases">
        <authorList>
            <consortium name="Genoscope - CEA"/>
            <person name="William W."/>
        </authorList>
    </citation>
    <scope>NUCLEOTIDE SEQUENCE</scope>
</reference>
<dbReference type="PANTHER" id="PTHR47956">
    <property type="entry name" value="CYTOCHROME P450 71B11-RELATED"/>
    <property type="match status" value="1"/>
</dbReference>
<evidence type="ECO:0000256" key="2">
    <source>
        <dbReference type="ARBA" id="ARBA00010617"/>
    </source>
</evidence>
<dbReference type="InterPro" id="IPR050193">
    <property type="entry name" value="Cytochrome_P450_71"/>
</dbReference>
<dbReference type="InterPro" id="IPR002401">
    <property type="entry name" value="Cyt_P450_E_grp-I"/>
</dbReference>
<evidence type="ECO:0000313" key="9">
    <source>
        <dbReference type="EMBL" id="CAF2003321.1"/>
    </source>
</evidence>
<dbReference type="Pfam" id="PF00067">
    <property type="entry name" value="p450"/>
    <property type="match status" value="1"/>
</dbReference>
<evidence type="ECO:0000256" key="4">
    <source>
        <dbReference type="ARBA" id="ARBA00022989"/>
    </source>
</evidence>
<dbReference type="PRINTS" id="PR00385">
    <property type="entry name" value="P450"/>
</dbReference>
<dbReference type="EMBL" id="HG994371">
    <property type="protein sequence ID" value="CAF2003321.1"/>
    <property type="molecule type" value="Genomic_DNA"/>
</dbReference>
<evidence type="ECO:0000256" key="8">
    <source>
        <dbReference type="RuleBase" id="RU000461"/>
    </source>
</evidence>
<keyword evidence="7 8" id="KW-0479">Metal-binding</keyword>
<keyword evidence="4" id="KW-1133">Transmembrane helix</keyword>
<dbReference type="PRINTS" id="PR00463">
    <property type="entry name" value="EP450I"/>
</dbReference>